<evidence type="ECO:0000256" key="3">
    <source>
        <dbReference type="ARBA" id="ARBA00008684"/>
    </source>
</evidence>
<evidence type="ECO:0000256" key="9">
    <source>
        <dbReference type="ARBA" id="ARBA00022614"/>
    </source>
</evidence>
<evidence type="ECO:0000256" key="18">
    <source>
        <dbReference type="ARBA" id="ARBA00023136"/>
    </source>
</evidence>
<evidence type="ECO:0000256" key="10">
    <source>
        <dbReference type="ARBA" id="ARBA00022679"/>
    </source>
</evidence>
<feature type="binding site" evidence="23">
    <location>
        <position position="730"/>
    </location>
    <ligand>
        <name>ATP</name>
        <dbReference type="ChEBI" id="CHEBI:30616"/>
    </ligand>
</feature>
<organism evidence="26 27">
    <name type="scientific">Cannabis sativa</name>
    <name type="common">Hemp</name>
    <name type="synonym">Marijuana</name>
    <dbReference type="NCBI Taxonomy" id="3483"/>
    <lineage>
        <taxon>Eukaryota</taxon>
        <taxon>Viridiplantae</taxon>
        <taxon>Streptophyta</taxon>
        <taxon>Embryophyta</taxon>
        <taxon>Tracheophyta</taxon>
        <taxon>Spermatophyta</taxon>
        <taxon>Magnoliopsida</taxon>
        <taxon>eudicotyledons</taxon>
        <taxon>Gunneridae</taxon>
        <taxon>Pentapetalae</taxon>
        <taxon>rosids</taxon>
        <taxon>fabids</taxon>
        <taxon>Rosales</taxon>
        <taxon>Cannabaceae</taxon>
        <taxon>Cannabis</taxon>
    </lineage>
</organism>
<dbReference type="FunFam" id="1.10.510.10:FF:000358">
    <property type="entry name" value="Putative leucine-rich repeat receptor-like serine/threonine-protein kinase"/>
    <property type="match status" value="1"/>
</dbReference>
<dbReference type="Pfam" id="PF08263">
    <property type="entry name" value="LRRNT_2"/>
    <property type="match status" value="1"/>
</dbReference>
<dbReference type="SUPFAM" id="SSF52058">
    <property type="entry name" value="L domain-like"/>
    <property type="match status" value="2"/>
</dbReference>
<dbReference type="FunFam" id="3.80.10.10:FF:001028">
    <property type="entry name" value="Putative leucine-rich repeat receptor-like serine/threonine-protein kinase"/>
    <property type="match status" value="1"/>
</dbReference>
<evidence type="ECO:0000256" key="11">
    <source>
        <dbReference type="ARBA" id="ARBA00022692"/>
    </source>
</evidence>
<dbReference type="AlphaFoldDB" id="A0A7J6FIG0"/>
<dbReference type="GO" id="GO:0005886">
    <property type="term" value="C:plasma membrane"/>
    <property type="evidence" value="ECO:0007669"/>
    <property type="project" value="UniProtKB-SubCell"/>
</dbReference>
<evidence type="ECO:0000256" key="13">
    <source>
        <dbReference type="ARBA" id="ARBA00022737"/>
    </source>
</evidence>
<dbReference type="InterPro" id="IPR003591">
    <property type="entry name" value="Leu-rich_rpt_typical-subtyp"/>
</dbReference>
<accession>A0A7J6FIG0</accession>
<comment type="similarity">
    <text evidence="4">Belongs to the RLP family.</text>
</comment>
<evidence type="ECO:0000256" key="21">
    <source>
        <dbReference type="ARBA" id="ARBA00047899"/>
    </source>
</evidence>
<dbReference type="InterPro" id="IPR000719">
    <property type="entry name" value="Prot_kinase_dom"/>
</dbReference>
<keyword evidence="8" id="KW-0597">Phosphoprotein</keyword>
<dbReference type="Pfam" id="PF13855">
    <property type="entry name" value="LRR_8"/>
    <property type="match status" value="3"/>
</dbReference>
<evidence type="ECO:0000256" key="1">
    <source>
        <dbReference type="ARBA" id="ARBA00004162"/>
    </source>
</evidence>
<proteinExistence type="inferred from homology"/>
<dbReference type="Proteomes" id="UP000525078">
    <property type="component" value="Unassembled WGS sequence"/>
</dbReference>
<dbReference type="PROSITE" id="PS50011">
    <property type="entry name" value="PROTEIN_KINASE_DOM"/>
    <property type="match status" value="1"/>
</dbReference>
<dbReference type="PANTHER" id="PTHR48053:SF151">
    <property type="entry name" value="OS02G0216000 PROTEIN"/>
    <property type="match status" value="1"/>
</dbReference>
<evidence type="ECO:0000256" key="22">
    <source>
        <dbReference type="ARBA" id="ARBA00048679"/>
    </source>
</evidence>
<keyword evidence="10" id="KW-0808">Transferase</keyword>
<evidence type="ECO:0000256" key="8">
    <source>
        <dbReference type="ARBA" id="ARBA00022553"/>
    </source>
</evidence>
<dbReference type="InterPro" id="IPR013210">
    <property type="entry name" value="LRR_N_plant-typ"/>
</dbReference>
<dbReference type="OrthoDB" id="4062651at2759"/>
<keyword evidence="19" id="KW-0675">Receptor</keyword>
<dbReference type="SUPFAM" id="SSF56112">
    <property type="entry name" value="Protein kinase-like (PK-like)"/>
    <property type="match status" value="1"/>
</dbReference>
<comment type="catalytic activity">
    <reaction evidence="21">
        <text>L-threonyl-[protein] + ATP = O-phospho-L-threonyl-[protein] + ADP + H(+)</text>
        <dbReference type="Rhea" id="RHEA:46608"/>
        <dbReference type="Rhea" id="RHEA-COMP:11060"/>
        <dbReference type="Rhea" id="RHEA-COMP:11605"/>
        <dbReference type="ChEBI" id="CHEBI:15378"/>
        <dbReference type="ChEBI" id="CHEBI:30013"/>
        <dbReference type="ChEBI" id="CHEBI:30616"/>
        <dbReference type="ChEBI" id="CHEBI:61977"/>
        <dbReference type="ChEBI" id="CHEBI:456216"/>
        <dbReference type="EC" id="2.7.11.1"/>
    </reaction>
</comment>
<evidence type="ECO:0000256" key="7">
    <source>
        <dbReference type="ARBA" id="ARBA00022527"/>
    </source>
</evidence>
<keyword evidence="17 24" id="KW-1133">Transmembrane helix</keyword>
<name>A0A7J6FIG0_CANSA</name>
<feature type="transmembrane region" description="Helical" evidence="24">
    <location>
        <begin position="635"/>
        <end position="658"/>
    </location>
</feature>
<dbReference type="PROSITE" id="PS00107">
    <property type="entry name" value="PROTEIN_KINASE_ATP"/>
    <property type="match status" value="1"/>
</dbReference>
<comment type="subcellular location">
    <subcellularLocation>
        <location evidence="1">Cell membrane</location>
        <topology evidence="1">Single-pass membrane protein</topology>
    </subcellularLocation>
    <subcellularLocation>
        <location evidence="2">Membrane</location>
        <topology evidence="2">Single-pass type I membrane protein</topology>
    </subcellularLocation>
</comment>
<dbReference type="InterPro" id="IPR001611">
    <property type="entry name" value="Leu-rich_rpt"/>
</dbReference>
<keyword evidence="14 23" id="KW-0547">Nucleotide-binding</keyword>
<keyword evidence="16 23" id="KW-0067">ATP-binding</keyword>
<dbReference type="PROSITE" id="PS00108">
    <property type="entry name" value="PROTEIN_KINASE_ST"/>
    <property type="match status" value="1"/>
</dbReference>
<evidence type="ECO:0000256" key="14">
    <source>
        <dbReference type="ARBA" id="ARBA00022741"/>
    </source>
</evidence>
<evidence type="ECO:0000256" key="17">
    <source>
        <dbReference type="ARBA" id="ARBA00022989"/>
    </source>
</evidence>
<keyword evidence="15" id="KW-0418">Kinase</keyword>
<dbReference type="FunFam" id="3.80.10.10:FF:000275">
    <property type="entry name" value="Leucine-rich repeat receptor-like protein kinase"/>
    <property type="match status" value="1"/>
</dbReference>
<evidence type="ECO:0000256" key="6">
    <source>
        <dbReference type="ARBA" id="ARBA00022475"/>
    </source>
</evidence>
<dbReference type="InterPro" id="IPR017441">
    <property type="entry name" value="Protein_kinase_ATP_BS"/>
</dbReference>
<dbReference type="InterPro" id="IPR051716">
    <property type="entry name" value="Plant_RL_S/T_kinase"/>
</dbReference>
<dbReference type="InterPro" id="IPR011009">
    <property type="entry name" value="Kinase-like_dom_sf"/>
</dbReference>
<dbReference type="SMART" id="SM00369">
    <property type="entry name" value="LRR_TYP"/>
    <property type="match status" value="9"/>
</dbReference>
<keyword evidence="18 24" id="KW-0472">Membrane</keyword>
<keyword evidence="20" id="KW-0325">Glycoprotein</keyword>
<evidence type="ECO:0000256" key="24">
    <source>
        <dbReference type="SAM" id="Phobius"/>
    </source>
</evidence>
<gene>
    <name evidence="26" type="ORF">F8388_016145</name>
</gene>
<dbReference type="EMBL" id="JAATIP010000118">
    <property type="protein sequence ID" value="KAF4370408.1"/>
    <property type="molecule type" value="Genomic_DNA"/>
</dbReference>
<dbReference type="EC" id="2.7.11.1" evidence="5"/>
<dbReference type="PROSITE" id="PS51450">
    <property type="entry name" value="LRR"/>
    <property type="match status" value="1"/>
</dbReference>
<dbReference type="Pfam" id="PF00069">
    <property type="entry name" value="Pkinase"/>
    <property type="match status" value="1"/>
</dbReference>
<dbReference type="PANTHER" id="PTHR48053">
    <property type="entry name" value="LEUCINE RICH REPEAT FAMILY PROTEIN, EXPRESSED"/>
    <property type="match status" value="1"/>
</dbReference>
<evidence type="ECO:0000256" key="20">
    <source>
        <dbReference type="ARBA" id="ARBA00023180"/>
    </source>
</evidence>
<feature type="domain" description="Protein kinase" evidence="25">
    <location>
        <begin position="702"/>
        <end position="1004"/>
    </location>
</feature>
<evidence type="ECO:0000256" key="4">
    <source>
        <dbReference type="ARBA" id="ARBA00009592"/>
    </source>
</evidence>
<evidence type="ECO:0000256" key="19">
    <source>
        <dbReference type="ARBA" id="ARBA00023170"/>
    </source>
</evidence>
<dbReference type="GO" id="GO:0005524">
    <property type="term" value="F:ATP binding"/>
    <property type="evidence" value="ECO:0007669"/>
    <property type="project" value="UniProtKB-UniRule"/>
</dbReference>
<evidence type="ECO:0000259" key="25">
    <source>
        <dbReference type="PROSITE" id="PS50011"/>
    </source>
</evidence>
<evidence type="ECO:0000256" key="16">
    <source>
        <dbReference type="ARBA" id="ARBA00022840"/>
    </source>
</evidence>
<evidence type="ECO:0000313" key="26">
    <source>
        <dbReference type="EMBL" id="KAF4370408.1"/>
    </source>
</evidence>
<evidence type="ECO:0000256" key="2">
    <source>
        <dbReference type="ARBA" id="ARBA00004479"/>
    </source>
</evidence>
<protein>
    <recommendedName>
        <fullName evidence="5">non-specific serine/threonine protein kinase</fullName>
        <ecNumber evidence="5">2.7.11.1</ecNumber>
    </recommendedName>
</protein>
<sequence>MITLTFLFIHVIYILVMVMVMMMMFNSVLFCFLFFCCCSSSSLAVVSSHYNNGGGGSIDGDRVALLSFMSQIVSDPQHVLEDWNSLKNNNNNNVCNWFGIRCNSEKTRVVELDLSGKSLKGTISSSLSNLSSLNILDLSRNSFHGHIPRELGSLLELGQLSLSSNFLEGNIPFELGYLNKLVYLDLGTNHLKGQIPFSLFCNQSSNSLQYVDLSNNSLSGEIPLKNECQLKELRFLLLWSNQLEGQIPPALSNSSKLEWLDLESNKLNGELPSEIVQKMPQLQFLYLSYNDFVSHDGNTNLEPFFTSLLNSSNFQELELAGNNLGGVIPSSIGDLSSTNLVQMHLDENLIYGNIPPQISKLVNLTLLNLSSNLLNGTIPSELCKMGKLERVYLSNNSLSGEIPSALGNTPHLGLLDLSRNKLSGSIPDSFANLSQLRRLLLYDNQLSGTIPPSLGKCINLEILDLSHNHITGVIPDEVSGLRSLKLYLNLSSNHLHGPLPMELSKMDMVLAIDLSSNNLSGTIPPQLGSCIALESLNLSGNALGGSIPISIGQLPYLKQFDVSSNHLAGQIPQSFQASSTLKQLNFSFNNFSGNVSNKGAFSSLTMESFLGNKGLCGSIKGMRNCRRKHNDHHRLLFLSTLLPLSAVPIFCMLCYSLITRSRIRSQLSIFNKGDIEEGEEDKKELKYPRISYQQLINATGGFSPSSLIGSGLFGHVYKGVLQDNTRIAVKVLDTKAAGIISGSFKRECQILRKTRHRNLIRIITICSRPDFKALVLPLMSNGSLERHLYPNHGCRNGLNLIQLVSICSDVAEAVSYLHHHSPVRVVHCDLKPSNILLDEDMTALVTDFGISRLVKGGDETSNIAINDSISFSSADGLLCGSVGYIAPEYGLGKRASTQGDVYSFGVLLLEIVTGKRPTDSFSVEGSSLHEWVKSHYPDRLQPMVQQALEKYAPTALVPTHYTRIWANAVLELIELGLMCTQYTPSTRPTMQDVAHEMSRLKEYLSNPSAVLIEEEVDPKI</sequence>
<dbReference type="GO" id="GO:0004674">
    <property type="term" value="F:protein serine/threonine kinase activity"/>
    <property type="evidence" value="ECO:0007669"/>
    <property type="project" value="UniProtKB-KW"/>
</dbReference>
<dbReference type="CDD" id="cd14066">
    <property type="entry name" value="STKc_IRAK"/>
    <property type="match status" value="1"/>
</dbReference>
<dbReference type="Gene3D" id="3.30.200.20">
    <property type="entry name" value="Phosphorylase Kinase, domain 1"/>
    <property type="match status" value="1"/>
</dbReference>
<evidence type="ECO:0000256" key="23">
    <source>
        <dbReference type="PROSITE-ProRule" id="PRU10141"/>
    </source>
</evidence>
<dbReference type="Gene3D" id="3.80.10.10">
    <property type="entry name" value="Ribonuclease Inhibitor"/>
    <property type="match status" value="2"/>
</dbReference>
<keyword evidence="13" id="KW-0677">Repeat</keyword>
<comment type="catalytic activity">
    <reaction evidence="22">
        <text>L-seryl-[protein] + ATP = O-phospho-L-seryl-[protein] + ADP + H(+)</text>
        <dbReference type="Rhea" id="RHEA:17989"/>
        <dbReference type="Rhea" id="RHEA-COMP:9863"/>
        <dbReference type="Rhea" id="RHEA-COMP:11604"/>
        <dbReference type="ChEBI" id="CHEBI:15378"/>
        <dbReference type="ChEBI" id="CHEBI:29999"/>
        <dbReference type="ChEBI" id="CHEBI:30616"/>
        <dbReference type="ChEBI" id="CHEBI:83421"/>
        <dbReference type="ChEBI" id="CHEBI:456216"/>
        <dbReference type="EC" id="2.7.11.1"/>
    </reaction>
</comment>
<dbReference type="InterPro" id="IPR008271">
    <property type="entry name" value="Ser/Thr_kinase_AS"/>
</dbReference>
<comment type="caution">
    <text evidence="26">The sequence shown here is derived from an EMBL/GenBank/DDBJ whole genome shotgun (WGS) entry which is preliminary data.</text>
</comment>
<evidence type="ECO:0000256" key="5">
    <source>
        <dbReference type="ARBA" id="ARBA00012513"/>
    </source>
</evidence>
<evidence type="ECO:0000256" key="12">
    <source>
        <dbReference type="ARBA" id="ARBA00022729"/>
    </source>
</evidence>
<evidence type="ECO:0000313" key="27">
    <source>
        <dbReference type="Proteomes" id="UP000525078"/>
    </source>
</evidence>
<dbReference type="Pfam" id="PF00560">
    <property type="entry name" value="LRR_1"/>
    <property type="match status" value="6"/>
</dbReference>
<evidence type="ECO:0000256" key="15">
    <source>
        <dbReference type="ARBA" id="ARBA00022777"/>
    </source>
</evidence>
<dbReference type="SMART" id="SM00220">
    <property type="entry name" value="S_TKc"/>
    <property type="match status" value="1"/>
</dbReference>
<keyword evidence="12" id="KW-0732">Signal</keyword>
<comment type="similarity">
    <text evidence="3">Belongs to the protein kinase superfamily. Ser/Thr protein kinase family.</text>
</comment>
<keyword evidence="7" id="KW-0723">Serine/threonine-protein kinase</keyword>
<reference evidence="26 27" key="1">
    <citation type="journal article" date="2020" name="bioRxiv">
        <title>Sequence and annotation of 42 cannabis genomes reveals extensive copy number variation in cannabinoid synthesis and pathogen resistance genes.</title>
        <authorList>
            <person name="Mckernan K.J."/>
            <person name="Helbert Y."/>
            <person name="Kane L.T."/>
            <person name="Ebling H."/>
            <person name="Zhang L."/>
            <person name="Liu B."/>
            <person name="Eaton Z."/>
            <person name="Mclaughlin S."/>
            <person name="Kingan S."/>
            <person name="Baybayan P."/>
            <person name="Concepcion G."/>
            <person name="Jordan M."/>
            <person name="Riva A."/>
            <person name="Barbazuk W."/>
            <person name="Harkins T."/>
        </authorList>
    </citation>
    <scope>NUCLEOTIDE SEQUENCE [LARGE SCALE GENOMIC DNA]</scope>
    <source>
        <strain evidence="27">cv. Jamaican Lion 4</strain>
        <tissue evidence="26">Leaf</tissue>
    </source>
</reference>
<keyword evidence="6" id="KW-1003">Cell membrane</keyword>
<keyword evidence="9" id="KW-0433">Leucine-rich repeat</keyword>
<dbReference type="InterPro" id="IPR032675">
    <property type="entry name" value="LRR_dom_sf"/>
</dbReference>
<keyword evidence="11 24" id="KW-0812">Transmembrane</keyword>
<dbReference type="Gene3D" id="1.10.510.10">
    <property type="entry name" value="Transferase(Phosphotransferase) domain 1"/>
    <property type="match status" value="1"/>
</dbReference>